<accession>A0A8T1YSC2</accession>
<dbReference type="InterPro" id="IPR025836">
    <property type="entry name" value="Zn_knuckle_CX2CX4HX4C"/>
</dbReference>
<dbReference type="CDD" id="cd01650">
    <property type="entry name" value="RT_nLTR_like"/>
    <property type="match status" value="1"/>
</dbReference>
<protein>
    <submittedName>
        <fullName evidence="3">Reverse transcriptase domain</fullName>
    </submittedName>
</protein>
<keyword evidence="3" id="KW-0695">RNA-directed DNA polymerase</keyword>
<dbReference type="InterPro" id="IPR026960">
    <property type="entry name" value="RVT-Znf"/>
</dbReference>
<feature type="compositionally biased region" description="Basic residues" evidence="1">
    <location>
        <begin position="310"/>
        <end position="327"/>
    </location>
</feature>
<proteinExistence type="predicted"/>
<keyword evidence="3" id="KW-0808">Transferase</keyword>
<dbReference type="PANTHER" id="PTHR33116">
    <property type="entry name" value="REVERSE TRANSCRIPTASE ZINC-BINDING DOMAIN-CONTAINING PROTEIN-RELATED-RELATED"/>
    <property type="match status" value="1"/>
</dbReference>
<dbReference type="EMBL" id="JAEFBK010000006">
    <property type="protein sequence ID" value="KAG7593188.1"/>
    <property type="molecule type" value="Genomic_DNA"/>
</dbReference>
<dbReference type="Proteomes" id="UP000694240">
    <property type="component" value="Chromosome 11"/>
</dbReference>
<comment type="caution">
    <text evidence="3">The sequence shown here is derived from an EMBL/GenBank/DDBJ whole genome shotgun (WGS) entry which is preliminary data.</text>
</comment>
<reference evidence="3 5" key="1">
    <citation type="submission" date="2020-12" db="EMBL/GenBank/DDBJ databases">
        <title>Concerted genomic and epigenomic changes stabilize Arabidopsis allopolyploids.</title>
        <authorList>
            <person name="Chen Z."/>
        </authorList>
    </citation>
    <scope>NUCLEOTIDE SEQUENCE [LARGE SCALE GENOMIC DNA]</scope>
    <source>
        <strain evidence="3">Allo738</strain>
        <tissue evidence="3">Leaf</tissue>
    </source>
</reference>
<dbReference type="Pfam" id="PF00078">
    <property type="entry name" value="RVT_1"/>
    <property type="match status" value="1"/>
</dbReference>
<evidence type="ECO:0000256" key="1">
    <source>
        <dbReference type="SAM" id="MobiDB-lite"/>
    </source>
</evidence>
<dbReference type="EMBL" id="JAEFBK010000011">
    <property type="protein sequence ID" value="KAG7549361.1"/>
    <property type="molecule type" value="Genomic_DNA"/>
</dbReference>
<feature type="region of interest" description="Disordered" evidence="1">
    <location>
        <begin position="1446"/>
        <end position="1508"/>
    </location>
</feature>
<keyword evidence="3" id="KW-0548">Nucleotidyltransferase</keyword>
<evidence type="ECO:0000313" key="3">
    <source>
        <dbReference type="EMBL" id="KAG7549361.1"/>
    </source>
</evidence>
<evidence type="ECO:0000313" key="4">
    <source>
        <dbReference type="EMBL" id="KAG7593188.1"/>
    </source>
</evidence>
<dbReference type="PROSITE" id="PS50878">
    <property type="entry name" value="RT_POL"/>
    <property type="match status" value="1"/>
</dbReference>
<feature type="domain" description="Reverse transcriptase" evidence="2">
    <location>
        <begin position="499"/>
        <end position="765"/>
    </location>
</feature>
<feature type="region of interest" description="Disordered" evidence="1">
    <location>
        <begin position="299"/>
        <end position="334"/>
    </location>
</feature>
<feature type="compositionally biased region" description="Basic and acidic residues" evidence="1">
    <location>
        <begin position="1460"/>
        <end position="1488"/>
    </location>
</feature>
<evidence type="ECO:0000313" key="5">
    <source>
        <dbReference type="Proteomes" id="UP000694240"/>
    </source>
</evidence>
<dbReference type="Proteomes" id="UP000694240">
    <property type="component" value="Chromosome 6"/>
</dbReference>
<keyword evidence="5" id="KW-1185">Reference proteome</keyword>
<dbReference type="PANTHER" id="PTHR33116:SF86">
    <property type="entry name" value="REVERSE TRANSCRIPTASE DOMAIN-CONTAINING PROTEIN"/>
    <property type="match status" value="1"/>
</dbReference>
<dbReference type="GO" id="GO:0003964">
    <property type="term" value="F:RNA-directed DNA polymerase activity"/>
    <property type="evidence" value="ECO:0007669"/>
    <property type="project" value="UniProtKB-KW"/>
</dbReference>
<dbReference type="Pfam" id="PF14392">
    <property type="entry name" value="zf-CCHC_4"/>
    <property type="match status" value="1"/>
</dbReference>
<dbReference type="Pfam" id="PF13966">
    <property type="entry name" value="zf-RVT"/>
    <property type="match status" value="1"/>
</dbReference>
<dbReference type="Pfam" id="PF14111">
    <property type="entry name" value="DUF4283"/>
    <property type="match status" value="1"/>
</dbReference>
<dbReference type="InterPro" id="IPR025558">
    <property type="entry name" value="DUF4283"/>
</dbReference>
<dbReference type="InterPro" id="IPR000477">
    <property type="entry name" value="RT_dom"/>
</dbReference>
<feature type="compositionally biased region" description="Polar residues" evidence="1">
    <location>
        <begin position="299"/>
        <end position="309"/>
    </location>
</feature>
<evidence type="ECO:0000259" key="2">
    <source>
        <dbReference type="PROSITE" id="PS50878"/>
    </source>
</evidence>
<organism evidence="3 5">
    <name type="scientific">Arabidopsis thaliana x Arabidopsis arenosa</name>
    <dbReference type="NCBI Taxonomy" id="1240361"/>
    <lineage>
        <taxon>Eukaryota</taxon>
        <taxon>Viridiplantae</taxon>
        <taxon>Streptophyta</taxon>
        <taxon>Embryophyta</taxon>
        <taxon>Tracheophyta</taxon>
        <taxon>Spermatophyta</taxon>
        <taxon>Magnoliopsida</taxon>
        <taxon>eudicotyledons</taxon>
        <taxon>Gunneridae</taxon>
        <taxon>Pentapetalae</taxon>
        <taxon>rosids</taxon>
        <taxon>malvids</taxon>
        <taxon>Brassicales</taxon>
        <taxon>Brassicaceae</taxon>
        <taxon>Camelineae</taxon>
        <taxon>Arabidopsis</taxon>
    </lineage>
</organism>
<gene>
    <name evidence="4" type="ORF">ISN45_Aa01g020020</name>
    <name evidence="3" type="ORF">ISN45_Aa06g002600</name>
</gene>
<sequence length="1508" mass="171824">MDLHQALQDMSIADDKPIILSNHSKYCSIERNQCSLMGRFLNPTQQRMANWILDMPRIWRLYSRVRGIALSQESFQFIFNSEADLDEILKSGVWTQDDWCVVMEKWIEKPPDDYLMFLPVWVRVRNIPVNYYTEETIREVSSKVGKVLLVLFDPEKSQAQDYVRVRILLDVRNPLRNSKEVQLPTGEIVAITFDYERIRKRCFHCQRLTHEKNLCPFQQPSLVADHSEVSQDKNKKKGLLISDGDNLISKRENPKVLADAMKSLSSSQMVEFSKPLKDDVFSDFSNLNFSTGLKANMSEAGSSGLSAKQKNPKKRKVSLLKQSKSKAARANGDQTNMEDYSATFDKVIKRRTVITKPDSSDCLKEDKNTVVPSEPPLDQMFKDMLNNCGMHELGSTGNDFTWGGSDHRPVLVKFINDQEVFRGQFRFDKRMADDPSLAKPRVTDTMNQQLTKAVTEQEIYNAVFSINGESAPGPDGFTALFFQKYWSVVKLQIIEEIQGFFNSGVLPEEWNHTHLCLISKVLKPQRMTDMRPISLCSVLYKIISKIISSRLKVYLPEIVSPTQSAYVAERLVSDNILIAHEIMHSLHSHPGISTEFLAFKTDMSKAYDRVEWSFLEEILIALGFDKKWNSWIMGCVSSVSYSVLINGQPFGYIKPERGIRQGDPLSPLLFVLCTEALIHFLNQASREGKAAGIQFNNAGPFINHLLFADDTLLVCKANKEECEAMLNCLSKYERVSGQMINLEKSAITFGAKVNQDMKEWIKCRSGIHLEGGAGRYLGLPDCLSGSKQQLFGFIREKLKDRMSGWYAKTLSQGGKEILLKSIAMAFPVYAMTCFKLPISLCKNLTSVMMDYWWNNMQNTRKIHWVSWQKLAMPKSLGGIGFKDLQCFNQALLAKQAWRLLNEKDSLFSQIFKSRYFLNSDFLNAPHGTRPSYAWRSILYGRELLVQGLKTVIGNGEATNVWIDKWVFDGKSRRAQSLHTLTDISMKVKSLIDPYTRNWKWNRLKELFPPKEIQIISKQRPLPSRIDSFCWSGNNNGIYSVKSGYELSSRKAHPSLFKDAELNPSISPLLDSIWKIQTAPKIKVFIWKALKGAIAVEDRLRTRGIHNKDGCLMCEEEIETVNHILFQCPLARQVWAVANVPFPVSGFGDSIFANISHLLQLSQMNTIPQDLRFVNSWILWILWKNRNKLLFEGEGSQVTKIVAKALDDGKQWLLAQNKGKQIEKLHREQSSDWIPPLNGDLKCNIGFAWSKKKALAGASWIVRNSVGNVLLHSRRSYSQVHSLFDAKIKSWEWALDSMNKHHLENVTFGASTSDIIQALSKPKDWPAIVGHIAELLSHTKDKPFWFILMEPSRCNRGAMKIANSVITGLRLQSYVAKSHPRWLSDFFHSESSSQISERSFPSPISHSPPPRVAAPLLNPSEIAVNLESIQRLAVPLPQQATGRIIQSSSRYNDAQTVEDEATSRYKSKFEVGESSRCPKVDSDKESEEKKKRKFQEYQFGGIQMPPKKR</sequence>
<name>A0A8T1YSC2_9BRAS</name>